<feature type="repeat" description="ANK" evidence="3">
    <location>
        <begin position="570"/>
        <end position="602"/>
    </location>
</feature>
<evidence type="ECO:0000256" key="1">
    <source>
        <dbReference type="ARBA" id="ARBA00022737"/>
    </source>
</evidence>
<reference evidence="4" key="1">
    <citation type="submission" date="2020-01" db="EMBL/GenBank/DDBJ databases">
        <authorList>
            <consortium name="DOE Joint Genome Institute"/>
            <person name="Haridas S."/>
            <person name="Albert R."/>
            <person name="Binder M."/>
            <person name="Bloem J."/>
            <person name="Labutti K."/>
            <person name="Salamov A."/>
            <person name="Andreopoulos B."/>
            <person name="Baker S.E."/>
            <person name="Barry K."/>
            <person name="Bills G."/>
            <person name="Bluhm B.H."/>
            <person name="Cannon C."/>
            <person name="Castanera R."/>
            <person name="Culley D.E."/>
            <person name="Daum C."/>
            <person name="Ezra D."/>
            <person name="Gonzalez J.B."/>
            <person name="Henrissat B."/>
            <person name="Kuo A."/>
            <person name="Liang C."/>
            <person name="Lipzen A."/>
            <person name="Lutzoni F."/>
            <person name="Magnuson J."/>
            <person name="Mondo S."/>
            <person name="Nolan M."/>
            <person name="Ohm R."/>
            <person name="Pangilinan J."/>
            <person name="Park H.-J."/>
            <person name="Ramirez L."/>
            <person name="Alfaro M."/>
            <person name="Sun H."/>
            <person name="Tritt A."/>
            <person name="Yoshinaga Y."/>
            <person name="Zwiers L.-H."/>
            <person name="Turgeon B.G."/>
            <person name="Goodwin S.B."/>
            <person name="Spatafora J.W."/>
            <person name="Crous P.W."/>
            <person name="Grigoriev I.V."/>
        </authorList>
    </citation>
    <scope>NUCLEOTIDE SEQUENCE</scope>
    <source>
        <strain evidence="4">CBS 394.84</strain>
    </source>
</reference>
<dbReference type="EMBL" id="ML976618">
    <property type="protein sequence ID" value="KAF1841349.1"/>
    <property type="molecule type" value="Genomic_DNA"/>
</dbReference>
<proteinExistence type="predicted"/>
<dbReference type="OrthoDB" id="1722345at2759"/>
<dbReference type="PROSITE" id="PS50297">
    <property type="entry name" value="ANK_REP_REGION"/>
    <property type="match status" value="1"/>
</dbReference>
<dbReference type="SMART" id="SM00248">
    <property type="entry name" value="ANK"/>
    <property type="match status" value="4"/>
</dbReference>
<dbReference type="AlphaFoldDB" id="A0A9P4G9B3"/>
<evidence type="ECO:0000313" key="5">
    <source>
        <dbReference type="Proteomes" id="UP000800039"/>
    </source>
</evidence>
<evidence type="ECO:0000256" key="2">
    <source>
        <dbReference type="ARBA" id="ARBA00023043"/>
    </source>
</evidence>
<dbReference type="RefSeq" id="XP_040783912.1">
    <property type="nucleotide sequence ID" value="XM_040938010.1"/>
</dbReference>
<keyword evidence="1" id="KW-0677">Repeat</keyword>
<dbReference type="PROSITE" id="PS50088">
    <property type="entry name" value="ANK_REPEAT"/>
    <property type="match status" value="1"/>
</dbReference>
<dbReference type="PANTHER" id="PTHR24198:SF165">
    <property type="entry name" value="ANKYRIN REPEAT-CONTAINING PROTEIN-RELATED"/>
    <property type="match status" value="1"/>
</dbReference>
<dbReference type="InterPro" id="IPR002110">
    <property type="entry name" value="Ankyrin_rpt"/>
</dbReference>
<comment type="caution">
    <text evidence="4">The sequence shown here is derived from an EMBL/GenBank/DDBJ whole genome shotgun (WGS) entry which is preliminary data.</text>
</comment>
<sequence>MTQRLVHSKMLLGNTDELVLCYAIKCTADDLASYAKSDLRSRYVQALETSAARTMMYWKLLDCLTAEKQKCLPLASIKDNALVAAIGADEDVEVRKLLEDRVNAASSTPLFGEALATATSSGSLTMVHLLLHYWDWETHEHLAGLRLMNAVEAAASAGHDRVLTEILNHKNRIARSTYDDAVIRMVRSNQAASVGLLLNSRRADLTPAAKEEFWLRFMRTAAECGQWALLQTYLPKIQLDIEEALLVRAMNDACLENHEQAFHTIMSHLPVYDSTRYADSLFWAAGFGNTEVMNSLLTSLQYDQRALLLALAGAVSTKAYEAVVYLLKVAGVSLINEDVPTRFTDIARLLLPKAFTHVVAQSAKPLSVSTQVENLRAATRAGRLADVITILQHIKVHHPNDSLVGVSAAFSDAAKANHLDVLLFLCENWTPHLVTSCVKSPAVAQIFINFGWDVCQTDQGSKYPRLGSFVYDEHFVRWLLRKGASADARGEFDVTAVSVAICRAPMSTIRLLLDHSSSGIQHGQLLHFAMQRSGEDSLEVVELLLNLGCPIDSIWFRNDERSWLEWGIGEAGTALFNAAEQGRDDIVAYLLSRGADATIVSNKGRTALDVARSNQRFGSVRLLGA</sequence>
<dbReference type="Proteomes" id="UP000800039">
    <property type="component" value="Unassembled WGS sequence"/>
</dbReference>
<evidence type="ECO:0000256" key="3">
    <source>
        <dbReference type="PROSITE-ProRule" id="PRU00023"/>
    </source>
</evidence>
<protein>
    <submittedName>
        <fullName evidence="4">Ankyrin</fullName>
    </submittedName>
</protein>
<keyword evidence="2 3" id="KW-0040">ANK repeat</keyword>
<dbReference type="Gene3D" id="1.25.40.20">
    <property type="entry name" value="Ankyrin repeat-containing domain"/>
    <property type="match status" value="3"/>
</dbReference>
<dbReference type="GeneID" id="63855260"/>
<keyword evidence="5" id="KW-1185">Reference proteome</keyword>
<evidence type="ECO:0000313" key="4">
    <source>
        <dbReference type="EMBL" id="KAF1841349.1"/>
    </source>
</evidence>
<accession>A0A9P4G9B3</accession>
<organism evidence="4 5">
    <name type="scientific">Cucurbitaria berberidis CBS 394.84</name>
    <dbReference type="NCBI Taxonomy" id="1168544"/>
    <lineage>
        <taxon>Eukaryota</taxon>
        <taxon>Fungi</taxon>
        <taxon>Dikarya</taxon>
        <taxon>Ascomycota</taxon>
        <taxon>Pezizomycotina</taxon>
        <taxon>Dothideomycetes</taxon>
        <taxon>Pleosporomycetidae</taxon>
        <taxon>Pleosporales</taxon>
        <taxon>Pleosporineae</taxon>
        <taxon>Cucurbitariaceae</taxon>
        <taxon>Cucurbitaria</taxon>
    </lineage>
</organism>
<dbReference type="InterPro" id="IPR036770">
    <property type="entry name" value="Ankyrin_rpt-contain_sf"/>
</dbReference>
<dbReference type="SUPFAM" id="SSF48403">
    <property type="entry name" value="Ankyrin repeat"/>
    <property type="match status" value="1"/>
</dbReference>
<gene>
    <name evidence="4" type="ORF">K460DRAFT_419423</name>
</gene>
<name>A0A9P4G9B3_9PLEO</name>
<dbReference type="PANTHER" id="PTHR24198">
    <property type="entry name" value="ANKYRIN REPEAT AND PROTEIN KINASE DOMAIN-CONTAINING PROTEIN"/>
    <property type="match status" value="1"/>
</dbReference>